<sequence>MRDDDPFHTNEKALPFGRVVQPHFFSPPQSPVLFMGCLGFYDIGKVEELGVFIDDGCLFLEPWGILFLAPCAPVTTFDCSHSCVPTYSLVGIYHALPTGCCDGHVSLYRSSSIAVVLRSTTTVTVTTLAMSPDPSYAAFLKTCCPPPPPGAAGDLATTMPIDMAAPNWLDDMYYNQRLFFQKCLTTLACHLSVLFSITCSSTLKKHFNQTL</sequence>
<accession>A0ABR2N6C5</accession>
<keyword evidence="2" id="KW-1185">Reference proteome</keyword>
<dbReference type="Proteomes" id="UP001396334">
    <property type="component" value="Unassembled WGS sequence"/>
</dbReference>
<dbReference type="EMBL" id="JBBPBN010000243">
    <property type="protein sequence ID" value="KAK8971645.1"/>
    <property type="molecule type" value="Genomic_DNA"/>
</dbReference>
<name>A0ABR2N6C5_9ROSI</name>
<evidence type="ECO:0000313" key="1">
    <source>
        <dbReference type="EMBL" id="KAK8971645.1"/>
    </source>
</evidence>
<protein>
    <submittedName>
        <fullName evidence="1">Uncharacterized protein</fullName>
    </submittedName>
</protein>
<reference evidence="1 2" key="1">
    <citation type="journal article" date="2024" name="G3 (Bethesda)">
        <title>Genome assembly of Hibiscus sabdariffa L. provides insights into metabolisms of medicinal natural products.</title>
        <authorList>
            <person name="Kim T."/>
        </authorList>
    </citation>
    <scope>NUCLEOTIDE SEQUENCE [LARGE SCALE GENOMIC DNA]</scope>
    <source>
        <strain evidence="1">TK-2024</strain>
        <tissue evidence="1">Old leaves</tissue>
    </source>
</reference>
<proteinExistence type="predicted"/>
<organism evidence="1 2">
    <name type="scientific">Hibiscus sabdariffa</name>
    <name type="common">roselle</name>
    <dbReference type="NCBI Taxonomy" id="183260"/>
    <lineage>
        <taxon>Eukaryota</taxon>
        <taxon>Viridiplantae</taxon>
        <taxon>Streptophyta</taxon>
        <taxon>Embryophyta</taxon>
        <taxon>Tracheophyta</taxon>
        <taxon>Spermatophyta</taxon>
        <taxon>Magnoliopsida</taxon>
        <taxon>eudicotyledons</taxon>
        <taxon>Gunneridae</taxon>
        <taxon>Pentapetalae</taxon>
        <taxon>rosids</taxon>
        <taxon>malvids</taxon>
        <taxon>Malvales</taxon>
        <taxon>Malvaceae</taxon>
        <taxon>Malvoideae</taxon>
        <taxon>Hibiscus</taxon>
    </lineage>
</organism>
<comment type="caution">
    <text evidence="1">The sequence shown here is derived from an EMBL/GenBank/DDBJ whole genome shotgun (WGS) entry which is preliminary data.</text>
</comment>
<evidence type="ECO:0000313" key="2">
    <source>
        <dbReference type="Proteomes" id="UP001396334"/>
    </source>
</evidence>
<gene>
    <name evidence="1" type="ORF">V6N11_073275</name>
</gene>